<evidence type="ECO:0000313" key="1">
    <source>
        <dbReference type="EMBL" id="GAJ20917.1"/>
    </source>
</evidence>
<name>X1VMQ9_9ZZZZ</name>
<sequence>DDDKARGRERFEAWLETLPELKKRAAVDVAAHDAYESGLCPVVVGYDGRGAPIRCLAETAFVEGVVKVADYEIIEDYGGGLYYVHSPPGVDFLREAYEDVLWGGDGLNAESNKRN</sequence>
<feature type="non-terminal residue" evidence="1">
    <location>
        <position position="1"/>
    </location>
</feature>
<organism evidence="1">
    <name type="scientific">marine sediment metagenome</name>
    <dbReference type="NCBI Taxonomy" id="412755"/>
    <lineage>
        <taxon>unclassified sequences</taxon>
        <taxon>metagenomes</taxon>
        <taxon>ecological metagenomes</taxon>
    </lineage>
</organism>
<gene>
    <name evidence="1" type="ORF">S12H4_58674</name>
</gene>
<comment type="caution">
    <text evidence="1">The sequence shown here is derived from an EMBL/GenBank/DDBJ whole genome shotgun (WGS) entry which is preliminary data.</text>
</comment>
<protein>
    <submittedName>
        <fullName evidence="1">Uncharacterized protein</fullName>
    </submittedName>
</protein>
<reference evidence="1" key="1">
    <citation type="journal article" date="2014" name="Front. Microbiol.">
        <title>High frequency of phylogenetically diverse reductive dehalogenase-homologous genes in deep subseafloor sedimentary metagenomes.</title>
        <authorList>
            <person name="Kawai M."/>
            <person name="Futagami T."/>
            <person name="Toyoda A."/>
            <person name="Takaki Y."/>
            <person name="Nishi S."/>
            <person name="Hori S."/>
            <person name="Arai W."/>
            <person name="Tsubouchi T."/>
            <person name="Morono Y."/>
            <person name="Uchiyama I."/>
            <person name="Ito T."/>
            <person name="Fujiyama A."/>
            <person name="Inagaki F."/>
            <person name="Takami H."/>
        </authorList>
    </citation>
    <scope>NUCLEOTIDE SEQUENCE</scope>
    <source>
        <strain evidence="1">Expedition CK06-06</strain>
    </source>
</reference>
<accession>X1VMQ9</accession>
<dbReference type="EMBL" id="BARW01038165">
    <property type="protein sequence ID" value="GAJ20917.1"/>
    <property type="molecule type" value="Genomic_DNA"/>
</dbReference>
<proteinExistence type="predicted"/>
<dbReference type="AlphaFoldDB" id="X1VMQ9"/>